<proteinExistence type="predicted"/>
<dbReference type="Proteomes" id="UP001596395">
    <property type="component" value="Unassembled WGS sequence"/>
</dbReference>
<reference evidence="2 3" key="1">
    <citation type="journal article" date="2019" name="Int. J. Syst. Evol. Microbiol.">
        <title>The Global Catalogue of Microorganisms (GCM) 10K type strain sequencing project: providing services to taxonomists for standard genome sequencing and annotation.</title>
        <authorList>
            <consortium name="The Broad Institute Genomics Platform"/>
            <consortium name="The Broad Institute Genome Sequencing Center for Infectious Disease"/>
            <person name="Wu L."/>
            <person name="Ma J."/>
        </authorList>
    </citation>
    <scope>NUCLEOTIDE SEQUENCE [LARGE SCALE GENOMIC DNA]</scope>
    <source>
        <strain evidence="2 3">GX26</strain>
    </source>
</reference>
<organism evidence="2 3">
    <name type="scientific">Halorubellus litoreus</name>
    <dbReference type="NCBI Taxonomy" id="755308"/>
    <lineage>
        <taxon>Archaea</taxon>
        <taxon>Methanobacteriati</taxon>
        <taxon>Methanobacteriota</taxon>
        <taxon>Stenosarchaea group</taxon>
        <taxon>Halobacteria</taxon>
        <taxon>Halobacteriales</taxon>
        <taxon>Halorubellaceae</taxon>
        <taxon>Halorubellus</taxon>
    </lineage>
</organism>
<name>A0ABD5VDD2_9EURY</name>
<dbReference type="Gene3D" id="3.40.1440.10">
    <property type="entry name" value="GIY-YIG endonuclease"/>
    <property type="match status" value="1"/>
</dbReference>
<gene>
    <name evidence="2" type="ORF">ACFQGB_11790</name>
</gene>
<sequence>MGSNYTLKDAPEHIIRDLIEREYPNDGDVHSRNALYLLRCRHSSSREAIKREVVRGEDSYYDSPPSWIDKAFDADRLYYVGRYSGDVRERILKHCRGTGANFTGIFPPVEIVTIKWIPGSEDTDERERKLANQIQESSENNGYSAYVYQF</sequence>
<evidence type="ECO:0000259" key="1">
    <source>
        <dbReference type="Pfam" id="PF01541"/>
    </source>
</evidence>
<dbReference type="InterPro" id="IPR035901">
    <property type="entry name" value="GIY-YIG_endonuc_sf"/>
</dbReference>
<feature type="domain" description="GIY-YIG" evidence="1">
    <location>
        <begin position="75"/>
        <end position="136"/>
    </location>
</feature>
<dbReference type="EMBL" id="JBHSXN010000002">
    <property type="protein sequence ID" value="MFC6953545.1"/>
    <property type="molecule type" value="Genomic_DNA"/>
</dbReference>
<evidence type="ECO:0000313" key="2">
    <source>
        <dbReference type="EMBL" id="MFC6953545.1"/>
    </source>
</evidence>
<dbReference type="InterPro" id="IPR000305">
    <property type="entry name" value="GIY-YIG_endonuc"/>
</dbReference>
<evidence type="ECO:0000313" key="3">
    <source>
        <dbReference type="Proteomes" id="UP001596395"/>
    </source>
</evidence>
<dbReference type="RefSeq" id="WP_336350503.1">
    <property type="nucleotide sequence ID" value="NZ_JAZAQL010000002.1"/>
</dbReference>
<dbReference type="AlphaFoldDB" id="A0ABD5VDD2"/>
<comment type="caution">
    <text evidence="2">The sequence shown here is derived from an EMBL/GenBank/DDBJ whole genome shotgun (WGS) entry which is preliminary data.</text>
</comment>
<dbReference type="Pfam" id="PF01541">
    <property type="entry name" value="GIY-YIG"/>
    <property type="match status" value="1"/>
</dbReference>
<keyword evidence="3" id="KW-1185">Reference proteome</keyword>
<protein>
    <submittedName>
        <fullName evidence="2">GIY-YIG nuclease family protein</fullName>
    </submittedName>
</protein>
<accession>A0ABD5VDD2</accession>